<reference evidence="15 16" key="1">
    <citation type="journal article" date="2016" name="G3 (Bethesda)">
        <title>First Draft Assembly and Annotation of the Genome of a California Endemic Oak Quercus lobata Nee (Fagaceae).</title>
        <authorList>
            <person name="Sork V.L."/>
            <person name="Fitz-Gibbon S.T."/>
            <person name="Puiu D."/>
            <person name="Crepeau M."/>
            <person name="Gugger P.F."/>
            <person name="Sherman R."/>
            <person name="Stevens K."/>
            <person name="Langley C.H."/>
            <person name="Pellegrini M."/>
            <person name="Salzberg S.L."/>
        </authorList>
    </citation>
    <scope>NUCLEOTIDE SEQUENCE [LARGE SCALE GENOMIC DNA]</scope>
    <source>
        <strain evidence="15 16">cv. SW786</strain>
    </source>
</reference>
<dbReference type="FunFam" id="3.30.200.20:FF:000046">
    <property type="entry name" value="Mitogen-activated protein kinase"/>
    <property type="match status" value="1"/>
</dbReference>
<dbReference type="AlphaFoldDB" id="A0A7N2KQ20"/>
<evidence type="ECO:0000256" key="8">
    <source>
        <dbReference type="ARBA" id="ARBA00022840"/>
    </source>
</evidence>
<dbReference type="InterPro" id="IPR011009">
    <property type="entry name" value="Kinase-like_dom_sf"/>
</dbReference>
<dbReference type="InterPro" id="IPR050117">
    <property type="entry name" value="MAPK"/>
</dbReference>
<comment type="activity regulation">
    <text evidence="13">Activated by threonine and tyrosine phosphorylation.</text>
</comment>
<organism evidence="15 16">
    <name type="scientific">Quercus lobata</name>
    <name type="common">Valley oak</name>
    <dbReference type="NCBI Taxonomy" id="97700"/>
    <lineage>
        <taxon>Eukaryota</taxon>
        <taxon>Viridiplantae</taxon>
        <taxon>Streptophyta</taxon>
        <taxon>Embryophyta</taxon>
        <taxon>Tracheophyta</taxon>
        <taxon>Spermatophyta</taxon>
        <taxon>Magnoliopsida</taxon>
        <taxon>eudicotyledons</taxon>
        <taxon>Gunneridae</taxon>
        <taxon>Pentapetalae</taxon>
        <taxon>rosids</taxon>
        <taxon>fabids</taxon>
        <taxon>Fagales</taxon>
        <taxon>Fagaceae</taxon>
        <taxon>Quercus</taxon>
    </lineage>
</organism>
<dbReference type="EnsemblPlants" id="QL01p035556:mrna">
    <property type="protein sequence ID" value="QL01p035556:mrna"/>
    <property type="gene ID" value="QL01p035556"/>
</dbReference>
<dbReference type="Proteomes" id="UP000594261">
    <property type="component" value="Chromosome 1"/>
</dbReference>
<evidence type="ECO:0000256" key="13">
    <source>
        <dbReference type="RuleBase" id="RU361165"/>
    </source>
</evidence>
<evidence type="ECO:0000256" key="10">
    <source>
        <dbReference type="ARBA" id="ARBA00048312"/>
    </source>
</evidence>
<evidence type="ECO:0000256" key="5">
    <source>
        <dbReference type="ARBA" id="ARBA00022679"/>
    </source>
</evidence>
<dbReference type="InterPro" id="IPR017441">
    <property type="entry name" value="Protein_kinase_ATP_BS"/>
</dbReference>
<dbReference type="PROSITE" id="PS01351">
    <property type="entry name" value="MAPK"/>
    <property type="match status" value="1"/>
</dbReference>
<evidence type="ECO:0000313" key="15">
    <source>
        <dbReference type="EnsemblPlants" id="QL01p035556:mrna"/>
    </source>
</evidence>
<evidence type="ECO:0000256" key="7">
    <source>
        <dbReference type="ARBA" id="ARBA00022777"/>
    </source>
</evidence>
<dbReference type="Gene3D" id="1.10.510.10">
    <property type="entry name" value="Transferase(Phosphotransferase) domain 1"/>
    <property type="match status" value="1"/>
</dbReference>
<evidence type="ECO:0000256" key="12">
    <source>
        <dbReference type="RuleBase" id="RU000304"/>
    </source>
</evidence>
<keyword evidence="16" id="KW-1185">Reference proteome</keyword>
<keyword evidence="4" id="KW-0597">Phosphoprotein</keyword>
<dbReference type="InterPro" id="IPR008271">
    <property type="entry name" value="Ser/Thr_kinase_AS"/>
</dbReference>
<keyword evidence="6 11" id="KW-0547">Nucleotide-binding</keyword>
<comment type="catalytic activity">
    <reaction evidence="9 13">
        <text>L-threonyl-[protein] + ATP = O-phospho-L-threonyl-[protein] + ADP + H(+)</text>
        <dbReference type="Rhea" id="RHEA:46608"/>
        <dbReference type="Rhea" id="RHEA-COMP:11060"/>
        <dbReference type="Rhea" id="RHEA-COMP:11605"/>
        <dbReference type="ChEBI" id="CHEBI:15378"/>
        <dbReference type="ChEBI" id="CHEBI:30013"/>
        <dbReference type="ChEBI" id="CHEBI:30616"/>
        <dbReference type="ChEBI" id="CHEBI:61977"/>
        <dbReference type="ChEBI" id="CHEBI:456216"/>
        <dbReference type="EC" id="2.7.11.24"/>
    </reaction>
</comment>
<accession>A0A7N2KQ20</accession>
<evidence type="ECO:0000313" key="16">
    <source>
        <dbReference type="Proteomes" id="UP000594261"/>
    </source>
</evidence>
<dbReference type="PROSITE" id="PS50011">
    <property type="entry name" value="PROTEIN_KINASE_DOM"/>
    <property type="match status" value="1"/>
</dbReference>
<comment type="similarity">
    <text evidence="13">Belongs to the protein kinase superfamily. Ser/Thr protein kinase family. MAP kinase subfamily.</text>
</comment>
<dbReference type="FunCoup" id="A0A7N2KQ20">
    <property type="interactions" value="1824"/>
</dbReference>
<dbReference type="Gramene" id="QL01p035556:mrna">
    <property type="protein sequence ID" value="QL01p035556:mrna"/>
    <property type="gene ID" value="QL01p035556"/>
</dbReference>
<evidence type="ECO:0000256" key="3">
    <source>
        <dbReference type="ARBA" id="ARBA00022527"/>
    </source>
</evidence>
<dbReference type="InterPro" id="IPR003527">
    <property type="entry name" value="MAP_kinase_CS"/>
</dbReference>
<feature type="domain" description="Protein kinase" evidence="14">
    <location>
        <begin position="39"/>
        <end position="325"/>
    </location>
</feature>
<dbReference type="OMA" id="QNMTHEV"/>
<dbReference type="GO" id="GO:0005524">
    <property type="term" value="F:ATP binding"/>
    <property type="evidence" value="ECO:0007669"/>
    <property type="project" value="UniProtKB-UniRule"/>
</dbReference>
<dbReference type="SMART" id="SM00220">
    <property type="entry name" value="S_TKc"/>
    <property type="match status" value="1"/>
</dbReference>
<evidence type="ECO:0000256" key="4">
    <source>
        <dbReference type="ARBA" id="ARBA00022553"/>
    </source>
</evidence>
<sequence>MENEGMENEVTETGIPTYDGKYVQYNILGNLFQVSANYVPPIQPVGRGAYGIVCCAKNSQTNEEVAIKKIGNAFDNRIDAKRTLREIKLLCHMDHENVVKIKDIIRPPEREKFNDVYIVYELMDTDLNQIIRSNQALTDDHCQYFLYQLLRGLKYVHSANVLHRDLKPSNLLLDANCDLKICDFGLARTTSETDFMTEYVVTRWYRAPELLLNCSEYTAAIDIWSVGCIFLEIIRREPLFPGKDYVQQLMLITELLGSPDDSDLGFLRSDNARKYVKQLPHFPKQPFAMKFPHVSPVAIDLAEKMLVFDPCKRITVEEALNHPYLSGLHEINEEPTCPFFFFFDFEHHKVEEALNHPYLSGLHEINEEPTCPSPFVFDFEHASLNEEDIKELIWRESLNFNPL</sequence>
<evidence type="ECO:0000256" key="11">
    <source>
        <dbReference type="PROSITE-ProRule" id="PRU10141"/>
    </source>
</evidence>
<dbReference type="Pfam" id="PF00069">
    <property type="entry name" value="Pkinase"/>
    <property type="match status" value="1"/>
</dbReference>
<dbReference type="PANTHER" id="PTHR24055">
    <property type="entry name" value="MITOGEN-ACTIVATED PROTEIN KINASE"/>
    <property type="match status" value="1"/>
</dbReference>
<dbReference type="SUPFAM" id="SSF56112">
    <property type="entry name" value="Protein kinase-like (PK-like)"/>
    <property type="match status" value="1"/>
</dbReference>
<reference evidence="15" key="2">
    <citation type="submission" date="2021-01" db="UniProtKB">
        <authorList>
            <consortium name="EnsemblPlants"/>
        </authorList>
    </citation>
    <scope>IDENTIFICATION</scope>
</reference>
<feature type="binding site" evidence="11">
    <location>
        <position position="69"/>
    </location>
    <ligand>
        <name>ATP</name>
        <dbReference type="ChEBI" id="CHEBI:30616"/>
    </ligand>
</feature>
<keyword evidence="13" id="KW-0460">Magnesium</keyword>
<keyword evidence="5 13" id="KW-0808">Transferase</keyword>
<evidence type="ECO:0000259" key="14">
    <source>
        <dbReference type="PROSITE" id="PS50011"/>
    </source>
</evidence>
<dbReference type="EC" id="2.7.11.24" evidence="2 13"/>
<evidence type="ECO:0000256" key="6">
    <source>
        <dbReference type="ARBA" id="ARBA00022741"/>
    </source>
</evidence>
<evidence type="ECO:0000256" key="2">
    <source>
        <dbReference type="ARBA" id="ARBA00012411"/>
    </source>
</evidence>
<comment type="similarity">
    <text evidence="1">Belongs to the protein kinase superfamily. CMGC Ser/Thr protein kinase family. MAP kinase subfamily.</text>
</comment>
<keyword evidence="7 13" id="KW-0418">Kinase</keyword>
<proteinExistence type="inferred from homology"/>
<dbReference type="CDD" id="cd07858">
    <property type="entry name" value="STKc_TEY_MAPK"/>
    <property type="match status" value="1"/>
</dbReference>
<dbReference type="FunFam" id="1.10.510.10:FF:000013">
    <property type="entry name" value="Mitogen-activated protein kinase"/>
    <property type="match status" value="1"/>
</dbReference>
<dbReference type="InParanoid" id="A0A7N2KQ20"/>
<dbReference type="EMBL" id="LRBV02000001">
    <property type="status" value="NOT_ANNOTATED_CDS"/>
    <property type="molecule type" value="Genomic_DNA"/>
</dbReference>
<protein>
    <recommendedName>
        <fullName evidence="2 13">Mitogen-activated protein kinase</fullName>
        <ecNumber evidence="2 13">2.7.11.24</ecNumber>
    </recommendedName>
</protein>
<evidence type="ECO:0000256" key="9">
    <source>
        <dbReference type="ARBA" id="ARBA00047592"/>
    </source>
</evidence>
<keyword evidence="8 11" id="KW-0067">ATP-binding</keyword>
<comment type="catalytic activity">
    <reaction evidence="10">
        <text>L-seryl-[protein] + ATP = O-phospho-L-seryl-[protein] + ADP + H(+)</text>
        <dbReference type="Rhea" id="RHEA:17989"/>
        <dbReference type="Rhea" id="RHEA-COMP:9863"/>
        <dbReference type="Rhea" id="RHEA-COMP:11604"/>
        <dbReference type="ChEBI" id="CHEBI:15378"/>
        <dbReference type="ChEBI" id="CHEBI:29999"/>
        <dbReference type="ChEBI" id="CHEBI:30616"/>
        <dbReference type="ChEBI" id="CHEBI:83421"/>
        <dbReference type="ChEBI" id="CHEBI:456216"/>
        <dbReference type="EC" id="2.7.11.24"/>
    </reaction>
</comment>
<dbReference type="Gene3D" id="3.30.200.20">
    <property type="entry name" value="Phosphorylase Kinase, domain 1"/>
    <property type="match status" value="1"/>
</dbReference>
<dbReference type="PROSITE" id="PS00108">
    <property type="entry name" value="PROTEIN_KINASE_ST"/>
    <property type="match status" value="1"/>
</dbReference>
<dbReference type="InterPro" id="IPR000719">
    <property type="entry name" value="Prot_kinase_dom"/>
</dbReference>
<dbReference type="GO" id="GO:0004707">
    <property type="term" value="F:MAP kinase activity"/>
    <property type="evidence" value="ECO:0007669"/>
    <property type="project" value="UniProtKB-EC"/>
</dbReference>
<name>A0A7N2KQ20_QUELO</name>
<keyword evidence="3 12" id="KW-0723">Serine/threonine-protein kinase</keyword>
<evidence type="ECO:0000256" key="1">
    <source>
        <dbReference type="ARBA" id="ARBA00008832"/>
    </source>
</evidence>
<dbReference type="PROSITE" id="PS00107">
    <property type="entry name" value="PROTEIN_KINASE_ATP"/>
    <property type="match status" value="1"/>
</dbReference>
<comment type="cofactor">
    <cofactor evidence="13">
        <name>Mg(2+)</name>
        <dbReference type="ChEBI" id="CHEBI:18420"/>
    </cofactor>
</comment>